<dbReference type="EMBL" id="BARU01003123">
    <property type="protein sequence ID" value="GAH20707.1"/>
    <property type="molecule type" value="Genomic_DNA"/>
</dbReference>
<name>X1DKH9_9ZZZZ</name>
<organism evidence="1">
    <name type="scientific">marine sediment metagenome</name>
    <dbReference type="NCBI Taxonomy" id="412755"/>
    <lineage>
        <taxon>unclassified sequences</taxon>
        <taxon>metagenomes</taxon>
        <taxon>ecological metagenomes</taxon>
    </lineage>
</organism>
<gene>
    <name evidence="1" type="ORF">S03H2_06940</name>
</gene>
<dbReference type="AlphaFoldDB" id="X1DKH9"/>
<evidence type="ECO:0000313" key="1">
    <source>
        <dbReference type="EMBL" id="GAH20707.1"/>
    </source>
</evidence>
<reference evidence="1" key="1">
    <citation type="journal article" date="2014" name="Front. Microbiol.">
        <title>High frequency of phylogenetically diverse reductive dehalogenase-homologous genes in deep subseafloor sedimentary metagenomes.</title>
        <authorList>
            <person name="Kawai M."/>
            <person name="Futagami T."/>
            <person name="Toyoda A."/>
            <person name="Takaki Y."/>
            <person name="Nishi S."/>
            <person name="Hori S."/>
            <person name="Arai W."/>
            <person name="Tsubouchi T."/>
            <person name="Morono Y."/>
            <person name="Uchiyama I."/>
            <person name="Ito T."/>
            <person name="Fujiyama A."/>
            <person name="Inagaki F."/>
            <person name="Takami H."/>
        </authorList>
    </citation>
    <scope>NUCLEOTIDE SEQUENCE</scope>
    <source>
        <strain evidence="1">Expedition CK06-06</strain>
    </source>
</reference>
<feature type="non-terminal residue" evidence="1">
    <location>
        <position position="1"/>
    </location>
</feature>
<protein>
    <submittedName>
        <fullName evidence="1">Uncharacterized protein</fullName>
    </submittedName>
</protein>
<proteinExistence type="predicted"/>
<accession>X1DKH9</accession>
<sequence length="39" mass="4131">RTGSYGPSDLTTFDLETFIANALKPSPPAALINSAQTYT</sequence>
<comment type="caution">
    <text evidence="1">The sequence shown here is derived from an EMBL/GenBank/DDBJ whole genome shotgun (WGS) entry which is preliminary data.</text>
</comment>